<keyword evidence="1" id="KW-0472">Membrane</keyword>
<evidence type="ECO:0000313" key="2">
    <source>
        <dbReference type="EMBL" id="AGY92360.1"/>
    </source>
</evidence>
<reference evidence="2 3" key="1">
    <citation type="journal article" date="2013" name="BMC Genomics">
        <title>Genomes of "Spiribacter", a streamlined, successful halophilic bacterium.</title>
        <authorList>
            <person name="Lopez-Perez M."/>
            <person name="Ghai R."/>
            <person name="Leon M.J."/>
            <person name="Rodriguez-Olmos A."/>
            <person name="Copa-Patino J.L."/>
            <person name="Soliveri J."/>
            <person name="Sanchez-Porro C."/>
            <person name="Ventosa A."/>
            <person name="Rodriguez-Valera F."/>
        </authorList>
    </citation>
    <scope>NUCLEOTIDE SEQUENCE [LARGE SCALE GENOMIC DNA]</scope>
    <source>
        <strain evidence="2 3">UAH-SP71</strain>
    </source>
</reference>
<dbReference type="Pfam" id="PF07963">
    <property type="entry name" value="N_methyl"/>
    <property type="match status" value="1"/>
</dbReference>
<evidence type="ECO:0000313" key="3">
    <source>
        <dbReference type="Proteomes" id="UP000017640"/>
    </source>
</evidence>
<name>U5T4H9_9GAMM</name>
<dbReference type="STRING" id="1335757.SPICUR_06980"/>
<protein>
    <recommendedName>
        <fullName evidence="4">Type IV pilus modification protein PilV</fullName>
    </recommendedName>
</protein>
<dbReference type="HOGENOM" id="CLU_1936798_0_0_6"/>
<gene>
    <name evidence="2" type="ORF">SPICUR_06980</name>
</gene>
<dbReference type="EMBL" id="CP005990">
    <property type="protein sequence ID" value="AGY92360.1"/>
    <property type="molecule type" value="Genomic_DNA"/>
</dbReference>
<sequence length="130" mass="14205">MHATRTTPVSSRQAGSSLVEVLVASAILGMGLLGLILGQTRAGNDLRQMQWHTDARVLAMALAEQVRAYGPSGLPAVHRAAWRDRVAERLPEGEASVEWPRTRAGRGVITLAWRRPGQAEAAQLRYVFRP</sequence>
<keyword evidence="3" id="KW-1185">Reference proteome</keyword>
<keyword evidence="1" id="KW-0812">Transmembrane</keyword>
<organism evidence="2 3">
    <name type="scientific">Spiribacter curvatus</name>
    <dbReference type="NCBI Taxonomy" id="1335757"/>
    <lineage>
        <taxon>Bacteria</taxon>
        <taxon>Pseudomonadati</taxon>
        <taxon>Pseudomonadota</taxon>
        <taxon>Gammaproteobacteria</taxon>
        <taxon>Chromatiales</taxon>
        <taxon>Ectothiorhodospiraceae</taxon>
        <taxon>Spiribacter</taxon>
    </lineage>
</organism>
<dbReference type="Proteomes" id="UP000017640">
    <property type="component" value="Chromosome"/>
</dbReference>
<dbReference type="AlphaFoldDB" id="U5T4H9"/>
<dbReference type="RefSeq" id="WP_023367447.1">
    <property type="nucleotide sequence ID" value="NC_022664.1"/>
</dbReference>
<feature type="transmembrane region" description="Helical" evidence="1">
    <location>
        <begin position="18"/>
        <end position="38"/>
    </location>
</feature>
<proteinExistence type="predicted"/>
<dbReference type="KEGG" id="spiu:SPICUR_06980"/>
<accession>U5T4H9</accession>
<evidence type="ECO:0000256" key="1">
    <source>
        <dbReference type="SAM" id="Phobius"/>
    </source>
</evidence>
<dbReference type="InterPro" id="IPR012902">
    <property type="entry name" value="N_methyl_site"/>
</dbReference>
<dbReference type="OrthoDB" id="9801656at2"/>
<evidence type="ECO:0008006" key="4">
    <source>
        <dbReference type="Google" id="ProtNLM"/>
    </source>
</evidence>
<keyword evidence="1" id="KW-1133">Transmembrane helix</keyword>